<feature type="binding site" evidence="9">
    <location>
        <position position="136"/>
    </location>
    <ligand>
        <name>4-amino-2-methyl-5-(diphosphooxymethyl)pyrimidine</name>
        <dbReference type="ChEBI" id="CHEBI:57841"/>
    </ligand>
</feature>
<evidence type="ECO:0000259" key="12">
    <source>
        <dbReference type="Pfam" id="PF02581"/>
    </source>
</evidence>
<dbReference type="PANTHER" id="PTHR20857">
    <property type="entry name" value="THIAMINE-PHOSPHATE PYROPHOSPHORYLASE"/>
    <property type="match status" value="1"/>
</dbReference>
<evidence type="ECO:0000256" key="5">
    <source>
        <dbReference type="ARBA" id="ARBA00022977"/>
    </source>
</evidence>
<reference evidence="13 14" key="1">
    <citation type="submission" date="2023-07" db="EMBL/GenBank/DDBJ databases">
        <title>Genomic Encyclopedia of Type Strains, Phase IV (KMG-IV): sequencing the most valuable type-strain genomes for metagenomic binning, comparative biology and taxonomic classification.</title>
        <authorList>
            <person name="Goeker M."/>
        </authorList>
    </citation>
    <scope>NUCLEOTIDE SEQUENCE [LARGE SCALE GENOMIC DNA]</scope>
    <source>
        <strain evidence="13 14">DSM 23494</strain>
    </source>
</reference>
<comment type="catalytic activity">
    <reaction evidence="7 9 10">
        <text>2-(2-carboxy-4-methylthiazol-5-yl)ethyl phosphate + 4-amino-2-methyl-5-(diphosphooxymethyl)pyrimidine + 2 H(+) = thiamine phosphate + CO2 + diphosphate</text>
        <dbReference type="Rhea" id="RHEA:47848"/>
        <dbReference type="ChEBI" id="CHEBI:15378"/>
        <dbReference type="ChEBI" id="CHEBI:16526"/>
        <dbReference type="ChEBI" id="CHEBI:33019"/>
        <dbReference type="ChEBI" id="CHEBI:37575"/>
        <dbReference type="ChEBI" id="CHEBI:57841"/>
        <dbReference type="ChEBI" id="CHEBI:62890"/>
        <dbReference type="EC" id="2.5.1.3"/>
    </reaction>
</comment>
<feature type="binding site" evidence="9">
    <location>
        <position position="163"/>
    </location>
    <ligand>
        <name>2-[(2R,5Z)-2-carboxy-4-methylthiazol-5(2H)-ylidene]ethyl phosphate</name>
        <dbReference type="ChEBI" id="CHEBI:62899"/>
    </ligand>
</feature>
<dbReference type="CDD" id="cd00564">
    <property type="entry name" value="TMP_TenI"/>
    <property type="match status" value="1"/>
</dbReference>
<dbReference type="SUPFAM" id="SSF51391">
    <property type="entry name" value="Thiamin phosphate synthase"/>
    <property type="match status" value="1"/>
</dbReference>
<feature type="binding site" evidence="9">
    <location>
        <position position="68"/>
    </location>
    <ligand>
        <name>4-amino-2-methyl-5-(diphosphooxymethyl)pyrimidine</name>
        <dbReference type="ChEBI" id="CHEBI:57841"/>
    </ligand>
</feature>
<accession>A0ABU0ACG9</accession>
<evidence type="ECO:0000256" key="3">
    <source>
        <dbReference type="ARBA" id="ARBA00022723"/>
    </source>
</evidence>
<feature type="binding site" evidence="9">
    <location>
        <begin position="183"/>
        <end position="184"/>
    </location>
    <ligand>
        <name>2-[(2R,5Z)-2-carboxy-4-methylthiazol-5(2H)-ylidene]ethyl phosphate</name>
        <dbReference type="ChEBI" id="CHEBI:62899"/>
    </ligand>
</feature>
<feature type="binding site" evidence="9">
    <location>
        <begin position="133"/>
        <end position="135"/>
    </location>
    <ligand>
        <name>2-[(2R,5Z)-2-carboxy-4-methylthiazol-5(2H)-ylidene]ethyl phosphate</name>
        <dbReference type="ChEBI" id="CHEBI:62899"/>
    </ligand>
</feature>
<dbReference type="InterPro" id="IPR034291">
    <property type="entry name" value="TMP_synthase"/>
</dbReference>
<keyword evidence="3 9" id="KW-0479">Metal-binding</keyword>
<feature type="binding site" evidence="9">
    <location>
        <begin position="36"/>
        <end position="40"/>
    </location>
    <ligand>
        <name>4-amino-2-methyl-5-(diphosphooxymethyl)pyrimidine</name>
        <dbReference type="ChEBI" id="CHEBI:57841"/>
    </ligand>
</feature>
<evidence type="ECO:0000256" key="8">
    <source>
        <dbReference type="ARBA" id="ARBA00047883"/>
    </source>
</evidence>
<keyword evidence="5 9" id="KW-0784">Thiamine biosynthesis</keyword>
<dbReference type="EMBL" id="JAUSUB010000001">
    <property type="protein sequence ID" value="MDQ0268492.1"/>
    <property type="molecule type" value="Genomic_DNA"/>
</dbReference>
<name>A0ABU0ACG9_9BACI</name>
<feature type="binding site" evidence="9">
    <location>
        <position position="88"/>
    </location>
    <ligand>
        <name>Mg(2+)</name>
        <dbReference type="ChEBI" id="CHEBI:18420"/>
    </ligand>
</feature>
<evidence type="ECO:0000256" key="9">
    <source>
        <dbReference type="HAMAP-Rule" id="MF_00097"/>
    </source>
</evidence>
<proteinExistence type="inferred from homology"/>
<evidence type="ECO:0000256" key="2">
    <source>
        <dbReference type="ARBA" id="ARBA00022679"/>
    </source>
</evidence>
<feature type="domain" description="Thiamine phosphate synthase/TenI" evidence="12">
    <location>
        <begin position="7"/>
        <end position="186"/>
    </location>
</feature>
<evidence type="ECO:0000256" key="6">
    <source>
        <dbReference type="ARBA" id="ARBA00047334"/>
    </source>
</evidence>
<sequence>MKPDYSLYLVTEESIPLNELATIVEEAIKGGATLVQLREKASSGKVFYEKALHLNELLKKYDVPLIINDRVDIALAIGAAGVHVGQDDLPVAAVRKIVPQEMIVGVSVATLAEAEDAQRNGADYVGVGSVFPTQSKKDAELLLDGSLTEITSNITIPAVAIGGIQIDNIASIKNKGLAGVAVVSAIIRAHNPAKAASAFKDELNNF</sequence>
<dbReference type="Proteomes" id="UP001238088">
    <property type="component" value="Unassembled WGS sequence"/>
</dbReference>
<dbReference type="RefSeq" id="WP_307471286.1">
    <property type="nucleotide sequence ID" value="NZ_JAUSUB010000001.1"/>
</dbReference>
<dbReference type="Gene3D" id="3.20.20.70">
    <property type="entry name" value="Aldolase class I"/>
    <property type="match status" value="1"/>
</dbReference>
<evidence type="ECO:0000313" key="13">
    <source>
        <dbReference type="EMBL" id="MDQ0268492.1"/>
    </source>
</evidence>
<gene>
    <name evidence="9" type="primary">thiE</name>
    <name evidence="13" type="ORF">J2S17_000361</name>
</gene>
<keyword evidence="2 9" id="KW-0808">Transferase</keyword>
<feature type="binding site" evidence="9">
    <location>
        <position position="107"/>
    </location>
    <ligand>
        <name>4-amino-2-methyl-5-(diphosphooxymethyl)pyrimidine</name>
        <dbReference type="ChEBI" id="CHEBI:57841"/>
    </ligand>
</feature>
<evidence type="ECO:0000256" key="7">
    <source>
        <dbReference type="ARBA" id="ARBA00047851"/>
    </source>
</evidence>
<dbReference type="InterPro" id="IPR013785">
    <property type="entry name" value="Aldolase_TIM"/>
</dbReference>
<organism evidence="13 14">
    <name type="scientific">Cytobacillus purgationiresistens</name>
    <dbReference type="NCBI Taxonomy" id="863449"/>
    <lineage>
        <taxon>Bacteria</taxon>
        <taxon>Bacillati</taxon>
        <taxon>Bacillota</taxon>
        <taxon>Bacilli</taxon>
        <taxon>Bacillales</taxon>
        <taxon>Bacillaceae</taxon>
        <taxon>Cytobacillus</taxon>
    </lineage>
</organism>
<dbReference type="PANTHER" id="PTHR20857:SF23">
    <property type="entry name" value="THIAMINE BIOSYNTHETIC BIFUNCTIONAL ENZYME"/>
    <property type="match status" value="1"/>
</dbReference>
<keyword evidence="14" id="KW-1185">Reference proteome</keyword>
<feature type="binding site" evidence="9">
    <location>
        <position position="69"/>
    </location>
    <ligand>
        <name>Mg(2+)</name>
        <dbReference type="ChEBI" id="CHEBI:18420"/>
    </ligand>
</feature>
<evidence type="ECO:0000256" key="10">
    <source>
        <dbReference type="RuleBase" id="RU003826"/>
    </source>
</evidence>
<evidence type="ECO:0000256" key="11">
    <source>
        <dbReference type="RuleBase" id="RU004253"/>
    </source>
</evidence>
<comment type="function">
    <text evidence="9">Condenses 4-methyl-5-(beta-hydroxyethyl)thiazole monophosphate (THZ-P) and 2-methyl-4-amino-5-hydroxymethyl pyrimidine pyrophosphate (HMP-PP) to form thiamine monophosphate (TMP).</text>
</comment>
<comment type="caution">
    <text evidence="13">The sequence shown here is derived from an EMBL/GenBank/DDBJ whole genome shotgun (WGS) entry which is preliminary data.</text>
</comment>
<dbReference type="InterPro" id="IPR022998">
    <property type="entry name" value="ThiamineP_synth_TenI"/>
</dbReference>
<dbReference type="GO" id="GO:0004789">
    <property type="term" value="F:thiamine-phosphate diphosphorylase activity"/>
    <property type="evidence" value="ECO:0007669"/>
    <property type="project" value="UniProtKB-EC"/>
</dbReference>
<dbReference type="InterPro" id="IPR036206">
    <property type="entry name" value="ThiamineP_synth_sf"/>
</dbReference>
<evidence type="ECO:0000256" key="4">
    <source>
        <dbReference type="ARBA" id="ARBA00022842"/>
    </source>
</evidence>
<evidence type="ECO:0000313" key="14">
    <source>
        <dbReference type="Proteomes" id="UP001238088"/>
    </source>
</evidence>
<comment type="catalytic activity">
    <reaction evidence="6 9 10">
        <text>4-methyl-5-(2-phosphooxyethyl)-thiazole + 4-amino-2-methyl-5-(diphosphooxymethyl)pyrimidine + H(+) = thiamine phosphate + diphosphate</text>
        <dbReference type="Rhea" id="RHEA:22328"/>
        <dbReference type="ChEBI" id="CHEBI:15378"/>
        <dbReference type="ChEBI" id="CHEBI:33019"/>
        <dbReference type="ChEBI" id="CHEBI:37575"/>
        <dbReference type="ChEBI" id="CHEBI:57841"/>
        <dbReference type="ChEBI" id="CHEBI:58296"/>
        <dbReference type="EC" id="2.5.1.3"/>
    </reaction>
</comment>
<protein>
    <recommendedName>
        <fullName evidence="9">Thiamine-phosphate synthase</fullName>
        <shortName evidence="9">TP synthase</shortName>
        <shortName evidence="9">TPS</shortName>
        <ecNumber evidence="9">2.5.1.3</ecNumber>
    </recommendedName>
    <alternativeName>
        <fullName evidence="9">Thiamine-phosphate pyrophosphorylase</fullName>
        <shortName evidence="9">TMP pyrophosphorylase</shortName>
        <shortName evidence="9">TMP-PPase</shortName>
    </alternativeName>
</protein>
<comment type="pathway">
    <text evidence="1 9 11">Cofactor biosynthesis; thiamine diphosphate biosynthesis; thiamine phosphate from 4-amino-2-methyl-5-diphosphomethylpyrimidine and 4-methyl-5-(2-phosphoethyl)-thiazole: step 1/1.</text>
</comment>
<dbReference type="HAMAP" id="MF_00097">
    <property type="entry name" value="TMP_synthase"/>
    <property type="match status" value="1"/>
</dbReference>
<comment type="cofactor">
    <cofactor evidence="9">
        <name>Mg(2+)</name>
        <dbReference type="ChEBI" id="CHEBI:18420"/>
    </cofactor>
    <text evidence="9">Binds 1 Mg(2+) ion per subunit.</text>
</comment>
<keyword evidence="4 9" id="KW-0460">Magnesium</keyword>
<dbReference type="Pfam" id="PF02581">
    <property type="entry name" value="TMP-TENI"/>
    <property type="match status" value="1"/>
</dbReference>
<comment type="similarity">
    <text evidence="9 10">Belongs to the thiamine-phosphate synthase family.</text>
</comment>
<dbReference type="EC" id="2.5.1.3" evidence="9"/>
<evidence type="ECO:0000256" key="1">
    <source>
        <dbReference type="ARBA" id="ARBA00005165"/>
    </source>
</evidence>
<comment type="catalytic activity">
    <reaction evidence="8 9 10">
        <text>2-[(2R,5Z)-2-carboxy-4-methylthiazol-5(2H)-ylidene]ethyl phosphate + 4-amino-2-methyl-5-(diphosphooxymethyl)pyrimidine + 2 H(+) = thiamine phosphate + CO2 + diphosphate</text>
        <dbReference type="Rhea" id="RHEA:47844"/>
        <dbReference type="ChEBI" id="CHEBI:15378"/>
        <dbReference type="ChEBI" id="CHEBI:16526"/>
        <dbReference type="ChEBI" id="CHEBI:33019"/>
        <dbReference type="ChEBI" id="CHEBI:37575"/>
        <dbReference type="ChEBI" id="CHEBI:57841"/>
        <dbReference type="ChEBI" id="CHEBI:62899"/>
        <dbReference type="EC" id="2.5.1.3"/>
    </reaction>
</comment>
<dbReference type="NCBIfam" id="TIGR00693">
    <property type="entry name" value="thiE"/>
    <property type="match status" value="1"/>
</dbReference>